<dbReference type="Pfam" id="PF00246">
    <property type="entry name" value="Peptidase_M14"/>
    <property type="match status" value="1"/>
</dbReference>
<comment type="similarity">
    <text evidence="1">Belongs to the peptidase M14 family.</text>
</comment>
<feature type="domain" description="Peptidase M14" evidence="5">
    <location>
        <begin position="95"/>
        <end position="405"/>
    </location>
</feature>
<name>A0A9N8DBQ3_9STRA</name>
<keyword evidence="6" id="KW-0645">Protease</keyword>
<feature type="signal peptide" evidence="4">
    <location>
        <begin position="1"/>
        <end position="31"/>
    </location>
</feature>
<feature type="compositionally biased region" description="Low complexity" evidence="2">
    <location>
        <begin position="712"/>
        <end position="722"/>
    </location>
</feature>
<dbReference type="Proteomes" id="UP001153069">
    <property type="component" value="Unassembled WGS sequence"/>
</dbReference>
<dbReference type="AlphaFoldDB" id="A0A9N8DBQ3"/>
<dbReference type="OrthoDB" id="10249045at2759"/>
<dbReference type="SUPFAM" id="SSF53187">
    <property type="entry name" value="Zn-dependent exopeptidases"/>
    <property type="match status" value="1"/>
</dbReference>
<evidence type="ECO:0000256" key="2">
    <source>
        <dbReference type="SAM" id="MobiDB-lite"/>
    </source>
</evidence>
<keyword evidence="3" id="KW-1133">Transmembrane helix</keyword>
<dbReference type="CDD" id="cd00596">
    <property type="entry name" value="Peptidase_M14_like"/>
    <property type="match status" value="1"/>
</dbReference>
<evidence type="ECO:0000256" key="3">
    <source>
        <dbReference type="SAM" id="Phobius"/>
    </source>
</evidence>
<dbReference type="GO" id="GO:0006508">
    <property type="term" value="P:proteolysis"/>
    <property type="evidence" value="ECO:0007669"/>
    <property type="project" value="InterPro"/>
</dbReference>
<gene>
    <name evidence="6" type="ORF">SEMRO_48_G028410.1</name>
</gene>
<evidence type="ECO:0000313" key="7">
    <source>
        <dbReference type="Proteomes" id="UP001153069"/>
    </source>
</evidence>
<evidence type="ECO:0000256" key="1">
    <source>
        <dbReference type="ARBA" id="ARBA00005988"/>
    </source>
</evidence>
<feature type="transmembrane region" description="Helical" evidence="3">
    <location>
        <begin position="731"/>
        <end position="750"/>
    </location>
</feature>
<dbReference type="EMBL" id="CAICTM010000048">
    <property type="protein sequence ID" value="CAB9498921.1"/>
    <property type="molecule type" value="Genomic_DNA"/>
</dbReference>
<organism evidence="6 7">
    <name type="scientific">Seminavis robusta</name>
    <dbReference type="NCBI Taxonomy" id="568900"/>
    <lineage>
        <taxon>Eukaryota</taxon>
        <taxon>Sar</taxon>
        <taxon>Stramenopiles</taxon>
        <taxon>Ochrophyta</taxon>
        <taxon>Bacillariophyta</taxon>
        <taxon>Bacillariophyceae</taxon>
        <taxon>Bacillariophycidae</taxon>
        <taxon>Naviculales</taxon>
        <taxon>Naviculaceae</taxon>
        <taxon>Seminavis</taxon>
    </lineage>
</organism>
<feature type="region of interest" description="Disordered" evidence="2">
    <location>
        <begin position="761"/>
        <end position="793"/>
    </location>
</feature>
<proteinExistence type="inferred from homology"/>
<keyword evidence="7" id="KW-1185">Reference proteome</keyword>
<keyword evidence="6" id="KW-0121">Carboxypeptidase</keyword>
<dbReference type="GO" id="GO:0004181">
    <property type="term" value="F:metallocarboxypeptidase activity"/>
    <property type="evidence" value="ECO:0007669"/>
    <property type="project" value="InterPro"/>
</dbReference>
<keyword evidence="3" id="KW-0812">Transmembrane</keyword>
<feature type="chain" id="PRO_5040361059" evidence="4">
    <location>
        <begin position="32"/>
        <end position="793"/>
    </location>
</feature>
<evidence type="ECO:0000313" key="6">
    <source>
        <dbReference type="EMBL" id="CAB9498921.1"/>
    </source>
</evidence>
<reference evidence="6" key="1">
    <citation type="submission" date="2020-06" db="EMBL/GenBank/DDBJ databases">
        <authorList>
            <consortium name="Plant Systems Biology data submission"/>
        </authorList>
    </citation>
    <scope>NUCLEOTIDE SEQUENCE</scope>
    <source>
        <strain evidence="6">D6</strain>
    </source>
</reference>
<keyword evidence="6" id="KW-0378">Hydrolase</keyword>
<evidence type="ECO:0000256" key="4">
    <source>
        <dbReference type="SAM" id="SignalP"/>
    </source>
</evidence>
<protein>
    <submittedName>
        <fullName evidence="6">Zinc carboxypeptidase</fullName>
    </submittedName>
</protein>
<dbReference type="Gene3D" id="3.40.630.10">
    <property type="entry name" value="Zn peptidases"/>
    <property type="match status" value="1"/>
</dbReference>
<dbReference type="SMART" id="SM00631">
    <property type="entry name" value="Zn_pept"/>
    <property type="match status" value="1"/>
</dbReference>
<accession>A0A9N8DBQ3</accession>
<sequence length="793" mass="88210">MGGNRWSSSSSLLALMASLLLLLLQVSCVWSESTVDVERRSLRNLGTWYEDESGKDTAPAASTTTTTTTSPKQNNTDAPAAVTTSAPAVPYPQPYQLWEPKHIKDQLFEWAEYFPEFVRLTNAQDQYGLPTAGNEHDCPYDDDVPGCRNYIMTLQDYEKHPEGSDSSNRLPEVFWSGELHGNERVGPTAVMQATHLLLLAASCQAKPRHFDTSRHSFNEKTADWASQKKAAKDCRLLLEKEHGMDDAHRQWLARILSTRRIVVVPTANALGYYMNLREELRNDPNRDFPYDVENAKDCMKTIAGRTLNEIFREHMFQLSLTFHAGMEVVGYEWGAPTWMGHLSPDDTAQATIGRAYSEYGGTFKGSTPYNYGTMNDLVYYVRGGFEDWAYAGSWDPDRVIACQPTTHGGYDAAKTKYDNSTLRVFNMLVETSNRKIPPASTLGTSKDVFNNKTAGNGHVSRNIRLSLMASDVVQPYVAMVGVNELTLTDDVVPMVQDEGRSCQDTKAVMVPGNNNVTYRWTVGGAFDIDSTELWYAKWDDVPADVLDCVQNTPSRENLEQHFTKATLLGPSSGTGFFSHQGPVPAPQGKKKEALGPVFSGTMDVSSFHTHDKLVVLATARVDQNWQTMPADYAPKLPPQSHIVNARTNPDWHHQLPDGKVIQGRLDWFSIPLTVVVGDYQDSVGTQAGRQVGTVELSNRFGETTGDYHAGMTPSAPSSSSTTGDNNNKKKGPSMTFLVVIVVVVCSFVVYKRFSGPKYKMDYDTTYQDNDEDDDEYGMRGASYSDKPKEMELT</sequence>
<evidence type="ECO:0000259" key="5">
    <source>
        <dbReference type="SMART" id="SM00631"/>
    </source>
</evidence>
<dbReference type="InterPro" id="IPR000834">
    <property type="entry name" value="Peptidase_M14"/>
</dbReference>
<feature type="region of interest" description="Disordered" evidence="2">
    <location>
        <begin position="702"/>
        <end position="729"/>
    </location>
</feature>
<dbReference type="GO" id="GO:0008270">
    <property type="term" value="F:zinc ion binding"/>
    <property type="evidence" value="ECO:0007669"/>
    <property type="project" value="InterPro"/>
</dbReference>
<feature type="compositionally biased region" description="Low complexity" evidence="2">
    <location>
        <begin position="57"/>
        <end position="71"/>
    </location>
</feature>
<keyword evidence="3" id="KW-0472">Membrane</keyword>
<keyword evidence="4" id="KW-0732">Signal</keyword>
<feature type="region of interest" description="Disordered" evidence="2">
    <location>
        <begin position="50"/>
        <end position="86"/>
    </location>
</feature>
<comment type="caution">
    <text evidence="6">The sequence shown here is derived from an EMBL/GenBank/DDBJ whole genome shotgun (WGS) entry which is preliminary data.</text>
</comment>